<feature type="domain" description="WCX" evidence="3">
    <location>
        <begin position="242"/>
        <end position="317"/>
    </location>
</feature>
<proteinExistence type="predicted"/>
<accession>A0A6J6HAD0</accession>
<feature type="domain" description="WYL" evidence="1">
    <location>
        <begin position="148"/>
        <end position="213"/>
    </location>
</feature>
<dbReference type="InterPro" id="IPR028349">
    <property type="entry name" value="PafC-like"/>
</dbReference>
<dbReference type="Pfam" id="PF19187">
    <property type="entry name" value="HTH_PafC"/>
    <property type="match status" value="1"/>
</dbReference>
<evidence type="ECO:0000259" key="1">
    <source>
        <dbReference type="Pfam" id="PF13280"/>
    </source>
</evidence>
<dbReference type="InterPro" id="IPR051534">
    <property type="entry name" value="CBASS_pafABC_assoc_protein"/>
</dbReference>
<dbReference type="PIRSF" id="PIRSF016838">
    <property type="entry name" value="PafC"/>
    <property type="match status" value="1"/>
</dbReference>
<dbReference type="AlphaFoldDB" id="A0A6J6HAD0"/>
<dbReference type="PANTHER" id="PTHR34580:SF1">
    <property type="entry name" value="PROTEIN PAFC"/>
    <property type="match status" value="1"/>
</dbReference>
<gene>
    <name evidence="4" type="ORF">UFOPK1843_00681</name>
</gene>
<dbReference type="Pfam" id="PF25583">
    <property type="entry name" value="WCX"/>
    <property type="match status" value="1"/>
</dbReference>
<name>A0A6J6HAD0_9ZZZZ</name>
<dbReference type="InterPro" id="IPR043839">
    <property type="entry name" value="PafC_HTH"/>
</dbReference>
<evidence type="ECO:0000259" key="3">
    <source>
        <dbReference type="Pfam" id="PF25583"/>
    </source>
</evidence>
<dbReference type="InterPro" id="IPR026881">
    <property type="entry name" value="WYL_dom"/>
</dbReference>
<dbReference type="PROSITE" id="PS52050">
    <property type="entry name" value="WYL"/>
    <property type="match status" value="1"/>
</dbReference>
<sequence length="327" mass="36196">MPKLKFSMPGDLRYNTLMSVIALLQRVDEISLEDLANHFKVSTKVMQGMLSTLNVTSFMPRNAEEQIPYFIDYEDGMVTLELDEGPQGVPRITGPQVAAILSGLSYLSSIPEFAESAEIEELIALLSHTQESAPEVAFQLNDIDADMKVLQRAILTNHRISCRYVNGRGEESIREIDPLLLVSEENNWYLRGYCLKNLGIRTFRLDHMVDAEILEVPRGDDALEAAKALDETAPIYGPSTSDIEVELELAPEAYKLASLSKVVEEPKKGESEIIRATIKLGYLPDLGPLVARYGASAKVIGPKEARDVVRKFAEAALSNHSSESISE</sequence>
<dbReference type="Pfam" id="PF13280">
    <property type="entry name" value="WYL"/>
    <property type="match status" value="1"/>
</dbReference>
<dbReference type="EMBL" id="CAEZUR010000046">
    <property type="protein sequence ID" value="CAB4608799.1"/>
    <property type="molecule type" value="Genomic_DNA"/>
</dbReference>
<feature type="domain" description="PafC HTH" evidence="2">
    <location>
        <begin position="16"/>
        <end position="126"/>
    </location>
</feature>
<evidence type="ECO:0000313" key="4">
    <source>
        <dbReference type="EMBL" id="CAB4608799.1"/>
    </source>
</evidence>
<protein>
    <submittedName>
        <fullName evidence="4">Unannotated protein</fullName>
    </submittedName>
</protein>
<evidence type="ECO:0000259" key="2">
    <source>
        <dbReference type="Pfam" id="PF19187"/>
    </source>
</evidence>
<dbReference type="PANTHER" id="PTHR34580">
    <property type="match status" value="1"/>
</dbReference>
<dbReference type="InterPro" id="IPR057727">
    <property type="entry name" value="WCX_dom"/>
</dbReference>
<reference evidence="4" key="1">
    <citation type="submission" date="2020-05" db="EMBL/GenBank/DDBJ databases">
        <authorList>
            <person name="Chiriac C."/>
            <person name="Salcher M."/>
            <person name="Ghai R."/>
            <person name="Kavagutti S V."/>
        </authorList>
    </citation>
    <scope>NUCLEOTIDE SEQUENCE</scope>
</reference>
<organism evidence="4">
    <name type="scientific">freshwater metagenome</name>
    <dbReference type="NCBI Taxonomy" id="449393"/>
    <lineage>
        <taxon>unclassified sequences</taxon>
        <taxon>metagenomes</taxon>
        <taxon>ecological metagenomes</taxon>
    </lineage>
</organism>